<protein>
    <submittedName>
        <fullName evidence="2">Uncharacterized protein</fullName>
    </submittedName>
</protein>
<evidence type="ECO:0000256" key="1">
    <source>
        <dbReference type="SAM" id="Phobius"/>
    </source>
</evidence>
<keyword evidence="3" id="KW-1185">Reference proteome</keyword>
<comment type="caution">
    <text evidence="2">The sequence shown here is derived from an EMBL/GenBank/DDBJ whole genome shotgun (WGS) entry which is preliminary data.</text>
</comment>
<dbReference type="PANTHER" id="PTHR47526:SF4">
    <property type="entry name" value="SWIM-TYPE DOMAIN-CONTAINING PROTEIN"/>
    <property type="match status" value="1"/>
</dbReference>
<gene>
    <name evidence="2" type="ORF">NQ314_007705</name>
</gene>
<dbReference type="EMBL" id="JANEYF010002128">
    <property type="protein sequence ID" value="KAJ8951191.1"/>
    <property type="molecule type" value="Genomic_DNA"/>
</dbReference>
<sequence>MSCSEYYLTLSGDVKCRYDEKIKIIENIDPYTLGILDLSAYLSILPCVSIINMVNYLVLTHSFYIGQQLKAYKTLQAYKFYEAGFVQVSARKINANAFIVMGKVNFISV</sequence>
<feature type="transmembrane region" description="Helical" evidence="1">
    <location>
        <begin position="38"/>
        <end position="59"/>
    </location>
</feature>
<organism evidence="2 3">
    <name type="scientific">Rhamnusium bicolor</name>
    <dbReference type="NCBI Taxonomy" id="1586634"/>
    <lineage>
        <taxon>Eukaryota</taxon>
        <taxon>Metazoa</taxon>
        <taxon>Ecdysozoa</taxon>
        <taxon>Arthropoda</taxon>
        <taxon>Hexapoda</taxon>
        <taxon>Insecta</taxon>
        <taxon>Pterygota</taxon>
        <taxon>Neoptera</taxon>
        <taxon>Endopterygota</taxon>
        <taxon>Coleoptera</taxon>
        <taxon>Polyphaga</taxon>
        <taxon>Cucujiformia</taxon>
        <taxon>Chrysomeloidea</taxon>
        <taxon>Cerambycidae</taxon>
        <taxon>Lepturinae</taxon>
        <taxon>Rhagiini</taxon>
        <taxon>Rhamnusium</taxon>
    </lineage>
</organism>
<reference evidence="2" key="1">
    <citation type="journal article" date="2023" name="Insect Mol. Biol.">
        <title>Genome sequencing provides insights into the evolution of gene families encoding plant cell wall-degrading enzymes in longhorned beetles.</title>
        <authorList>
            <person name="Shin N.R."/>
            <person name="Okamura Y."/>
            <person name="Kirsch R."/>
            <person name="Pauchet Y."/>
        </authorList>
    </citation>
    <scope>NUCLEOTIDE SEQUENCE</scope>
    <source>
        <strain evidence="2">RBIC_L_NR</strain>
    </source>
</reference>
<proteinExistence type="predicted"/>
<keyword evidence="1" id="KW-0812">Transmembrane</keyword>
<dbReference type="AlphaFoldDB" id="A0AAV8YJW4"/>
<keyword evidence="1" id="KW-1133">Transmembrane helix</keyword>
<keyword evidence="1" id="KW-0472">Membrane</keyword>
<accession>A0AAV8YJW4</accession>
<name>A0AAV8YJW4_9CUCU</name>
<evidence type="ECO:0000313" key="3">
    <source>
        <dbReference type="Proteomes" id="UP001162156"/>
    </source>
</evidence>
<dbReference type="Proteomes" id="UP001162156">
    <property type="component" value="Unassembled WGS sequence"/>
</dbReference>
<evidence type="ECO:0000313" key="2">
    <source>
        <dbReference type="EMBL" id="KAJ8951191.1"/>
    </source>
</evidence>
<dbReference type="PANTHER" id="PTHR47526">
    <property type="entry name" value="ATP-DEPENDENT DNA HELICASE"/>
    <property type="match status" value="1"/>
</dbReference>